<dbReference type="AlphaFoldDB" id="G4T8D9"/>
<dbReference type="InterPro" id="IPR007274">
    <property type="entry name" value="Cop_transporter"/>
</dbReference>
<dbReference type="InParanoid" id="G4T8D9"/>
<dbReference type="eggNOG" id="KOG3386">
    <property type="taxonomic scope" value="Eukaryota"/>
</dbReference>
<feature type="transmembrane region" description="Helical" evidence="4">
    <location>
        <begin position="154"/>
        <end position="171"/>
    </location>
</feature>
<dbReference type="Pfam" id="PF04145">
    <property type="entry name" value="Ctr"/>
    <property type="match status" value="1"/>
</dbReference>
<evidence type="ECO:0000313" key="6">
    <source>
        <dbReference type="Proteomes" id="UP000007148"/>
    </source>
</evidence>
<evidence type="ECO:0000256" key="4">
    <source>
        <dbReference type="RuleBase" id="RU367022"/>
    </source>
</evidence>
<evidence type="ECO:0000313" key="5">
    <source>
        <dbReference type="EMBL" id="CCA67599.1"/>
    </source>
</evidence>
<keyword evidence="4" id="KW-0406">Ion transport</keyword>
<evidence type="ECO:0000256" key="1">
    <source>
        <dbReference type="ARBA" id="ARBA00022692"/>
    </source>
</evidence>
<dbReference type="PANTHER" id="PTHR12483">
    <property type="entry name" value="SOLUTE CARRIER FAMILY 31 COPPER TRANSPORTERS"/>
    <property type="match status" value="1"/>
</dbReference>
<sequence>MDHSHHHHATEGIDATMERCWMSMLWNTNIINTCVVFRQWHIHSYFQFYLSFLAVVALGCSYEWLRDLQRRVDRRIAAQLISSGKGKSAVSHHRTSAPGIALEDDTQEEALLIALKGDQSMEVPLTSRLLRASLYGASVFVSFFLMLVFMTYNAYLILATVIGAALGHFIYGSRMDPDAILGAGIAPRGMSCH</sequence>
<keyword evidence="1 4" id="KW-0812">Transmembrane</keyword>
<dbReference type="HOGENOM" id="CLU_079690_4_0_1"/>
<name>G4T8D9_SERID</name>
<dbReference type="EMBL" id="CAFZ01000016">
    <property type="protein sequence ID" value="CCA67599.1"/>
    <property type="molecule type" value="Genomic_DNA"/>
</dbReference>
<keyword evidence="4" id="KW-0186">Copper</keyword>
<keyword evidence="4" id="KW-0187">Copper transport</keyword>
<dbReference type="PANTHER" id="PTHR12483:SF115">
    <property type="entry name" value="COPPER TRANSPORT PROTEIN"/>
    <property type="match status" value="1"/>
</dbReference>
<proteinExistence type="inferred from homology"/>
<dbReference type="GO" id="GO:0016020">
    <property type="term" value="C:membrane"/>
    <property type="evidence" value="ECO:0007669"/>
    <property type="project" value="UniProtKB-SubCell"/>
</dbReference>
<comment type="subcellular location">
    <subcellularLocation>
        <location evidence="4">Membrane</location>
        <topology evidence="4">Multi-pass membrane protein</topology>
    </subcellularLocation>
</comment>
<keyword evidence="2 4" id="KW-1133">Transmembrane helix</keyword>
<comment type="similarity">
    <text evidence="4">Belongs to the copper transporter (Ctr) (TC 1.A.56) family. SLC31A subfamily.</text>
</comment>
<comment type="caution">
    <text evidence="5">The sequence shown here is derived from an EMBL/GenBank/DDBJ whole genome shotgun (WGS) entry which is preliminary data.</text>
</comment>
<dbReference type="STRING" id="1109443.G4T8D9"/>
<evidence type="ECO:0000256" key="2">
    <source>
        <dbReference type="ARBA" id="ARBA00022989"/>
    </source>
</evidence>
<feature type="transmembrane region" description="Helical" evidence="4">
    <location>
        <begin position="129"/>
        <end position="148"/>
    </location>
</feature>
<reference evidence="5 6" key="1">
    <citation type="journal article" date="2011" name="PLoS Pathog.">
        <title>Endophytic Life Strategies Decoded by Genome and Transcriptome Analyses of the Mutualistic Root Symbiont Piriformospora indica.</title>
        <authorList>
            <person name="Zuccaro A."/>
            <person name="Lahrmann U."/>
            <person name="Guldener U."/>
            <person name="Langen G."/>
            <person name="Pfiffi S."/>
            <person name="Biedenkopf D."/>
            <person name="Wong P."/>
            <person name="Samans B."/>
            <person name="Grimm C."/>
            <person name="Basiewicz M."/>
            <person name="Murat C."/>
            <person name="Martin F."/>
            <person name="Kogel K.H."/>
        </authorList>
    </citation>
    <scope>NUCLEOTIDE SEQUENCE [LARGE SCALE GENOMIC DNA]</scope>
    <source>
        <strain evidence="5 6">DSM 11827</strain>
    </source>
</reference>
<evidence type="ECO:0000256" key="3">
    <source>
        <dbReference type="ARBA" id="ARBA00023136"/>
    </source>
</evidence>
<gene>
    <name evidence="5" type="ORF">PIIN_01427</name>
</gene>
<organism evidence="5 6">
    <name type="scientific">Serendipita indica (strain DSM 11827)</name>
    <name type="common">Root endophyte fungus</name>
    <name type="synonym">Piriformospora indica</name>
    <dbReference type="NCBI Taxonomy" id="1109443"/>
    <lineage>
        <taxon>Eukaryota</taxon>
        <taxon>Fungi</taxon>
        <taxon>Dikarya</taxon>
        <taxon>Basidiomycota</taxon>
        <taxon>Agaricomycotina</taxon>
        <taxon>Agaricomycetes</taxon>
        <taxon>Sebacinales</taxon>
        <taxon>Serendipitaceae</taxon>
        <taxon>Serendipita</taxon>
    </lineage>
</organism>
<dbReference type="Proteomes" id="UP000007148">
    <property type="component" value="Unassembled WGS sequence"/>
</dbReference>
<dbReference type="GO" id="GO:0005375">
    <property type="term" value="F:copper ion transmembrane transporter activity"/>
    <property type="evidence" value="ECO:0007669"/>
    <property type="project" value="UniProtKB-UniRule"/>
</dbReference>
<dbReference type="OMA" id="YWLCLAV"/>
<dbReference type="FunCoup" id="G4T8D9">
    <property type="interactions" value="133"/>
</dbReference>
<keyword evidence="6" id="KW-1185">Reference proteome</keyword>
<accession>G4T8D9</accession>
<protein>
    <recommendedName>
        <fullName evidence="4">Copper transport protein</fullName>
    </recommendedName>
</protein>
<keyword evidence="4" id="KW-0813">Transport</keyword>
<dbReference type="OrthoDB" id="161814at2759"/>
<feature type="transmembrane region" description="Helical" evidence="4">
    <location>
        <begin position="46"/>
        <end position="65"/>
    </location>
</feature>
<keyword evidence="3 4" id="KW-0472">Membrane</keyword>